<dbReference type="Pfam" id="PF13476">
    <property type="entry name" value="AAA_23"/>
    <property type="match status" value="1"/>
</dbReference>
<evidence type="ECO:0000259" key="7">
    <source>
        <dbReference type="Pfam" id="PF13476"/>
    </source>
</evidence>
<dbReference type="Pfam" id="PF02463">
    <property type="entry name" value="SMC_N"/>
    <property type="match status" value="1"/>
</dbReference>
<dbReference type="GO" id="GO:0030915">
    <property type="term" value="C:Smc5-Smc6 complex"/>
    <property type="evidence" value="ECO:0007669"/>
    <property type="project" value="TreeGrafter"/>
</dbReference>
<evidence type="ECO:0000313" key="10">
    <source>
        <dbReference type="Proteomes" id="UP000092461"/>
    </source>
</evidence>
<evidence type="ECO:0000313" key="9">
    <source>
        <dbReference type="EnsemblMetazoa" id="LLOJ001909-PA"/>
    </source>
</evidence>
<dbReference type="VEuPathDB" id="VectorBase:LLOJ001909"/>
<feature type="coiled-coil region" evidence="4">
    <location>
        <begin position="1273"/>
        <end position="1328"/>
    </location>
</feature>
<organism evidence="9 10">
    <name type="scientific">Lutzomyia longipalpis</name>
    <name type="common">Sand fly</name>
    <dbReference type="NCBI Taxonomy" id="7200"/>
    <lineage>
        <taxon>Eukaryota</taxon>
        <taxon>Metazoa</taxon>
        <taxon>Ecdysozoa</taxon>
        <taxon>Arthropoda</taxon>
        <taxon>Hexapoda</taxon>
        <taxon>Insecta</taxon>
        <taxon>Pterygota</taxon>
        <taxon>Neoptera</taxon>
        <taxon>Endopterygota</taxon>
        <taxon>Diptera</taxon>
        <taxon>Nematocera</taxon>
        <taxon>Psychodoidea</taxon>
        <taxon>Psychodidae</taxon>
        <taxon>Lutzomyia</taxon>
        <taxon>Lutzomyia</taxon>
    </lineage>
</organism>
<dbReference type="Proteomes" id="UP000092461">
    <property type="component" value="Unassembled WGS sequence"/>
</dbReference>
<evidence type="ECO:0000256" key="5">
    <source>
        <dbReference type="SAM" id="MobiDB-lite"/>
    </source>
</evidence>
<dbReference type="GO" id="GO:0005634">
    <property type="term" value="C:nucleus"/>
    <property type="evidence" value="ECO:0007669"/>
    <property type="project" value="TreeGrafter"/>
</dbReference>
<dbReference type="InterPro" id="IPR003395">
    <property type="entry name" value="RecF/RecN/SMC_N"/>
</dbReference>
<feature type="domain" description="RecF/RecN/SMC N-terminal" evidence="6">
    <location>
        <begin position="447"/>
        <end position="1454"/>
    </location>
</feature>
<reference evidence="8" key="2">
    <citation type="journal article" date="2020" name="BMC">
        <title>Leishmania infection induces a limited differential gene expression in the sand fly midgut.</title>
        <authorList>
            <person name="Coutinho-Abreu I.V."/>
            <person name="Serafim T.D."/>
            <person name="Meneses C."/>
            <person name="Kamhawi S."/>
            <person name="Oliveira F."/>
            <person name="Valenzuela J.G."/>
        </authorList>
    </citation>
    <scope>NUCLEOTIDE SEQUENCE</scope>
    <source>
        <strain evidence="8">Jacobina</strain>
        <tissue evidence="8">Midgut</tissue>
    </source>
</reference>
<dbReference type="SUPFAM" id="SSF52540">
    <property type="entry name" value="P-loop containing nucleoside triphosphate hydrolases"/>
    <property type="match status" value="2"/>
</dbReference>
<dbReference type="EMBL" id="AJWK01006395">
    <property type="status" value="NOT_ANNOTATED_CDS"/>
    <property type="molecule type" value="Genomic_DNA"/>
</dbReference>
<dbReference type="VEuPathDB" id="VectorBase:LLONM1_011361"/>
<dbReference type="GO" id="GO:0016887">
    <property type="term" value="F:ATP hydrolysis activity"/>
    <property type="evidence" value="ECO:0007669"/>
    <property type="project" value="InterPro"/>
</dbReference>
<feature type="coiled-coil region" evidence="4">
    <location>
        <begin position="167"/>
        <end position="215"/>
    </location>
</feature>
<keyword evidence="3 4" id="KW-0175">Coiled coil</keyword>
<dbReference type="Gene3D" id="3.40.50.300">
    <property type="entry name" value="P-loop containing nucleotide triphosphate hydrolases"/>
    <property type="match status" value="3"/>
</dbReference>
<feature type="coiled-coil region" evidence="4">
    <location>
        <begin position="964"/>
        <end position="1012"/>
    </location>
</feature>
<feature type="domain" description="Rad50/SbcC-type AAA" evidence="7">
    <location>
        <begin position="9"/>
        <end position="217"/>
    </location>
</feature>
<dbReference type="EnsemblMetazoa" id="LLOJ001909-RA">
    <property type="protein sequence ID" value="LLOJ001909-PA"/>
    <property type="gene ID" value="LLOJ001909"/>
</dbReference>
<name>A0A1B0FUX9_LUTLO</name>
<dbReference type="EMBL" id="GITU01008754">
    <property type="protein sequence ID" value="MBC1177457.1"/>
    <property type="molecule type" value="Transcribed_RNA"/>
</dbReference>
<dbReference type="EMBL" id="AJWK01006394">
    <property type="status" value="NOT_ANNOTATED_CDS"/>
    <property type="molecule type" value="Genomic_DNA"/>
</dbReference>
<evidence type="ECO:0000313" key="8">
    <source>
        <dbReference type="EMBL" id="MBC1177457.1"/>
    </source>
</evidence>
<dbReference type="InterPro" id="IPR027417">
    <property type="entry name" value="P-loop_NTPase"/>
</dbReference>
<comment type="similarity">
    <text evidence="1">Belongs to the SMC family. SMC5 subfamily.</text>
</comment>
<evidence type="ECO:0000256" key="2">
    <source>
        <dbReference type="ARBA" id="ARBA00018687"/>
    </source>
</evidence>
<reference evidence="10" key="1">
    <citation type="submission" date="2012-05" db="EMBL/GenBank/DDBJ databases">
        <title>Whole Genome Assembly of Lutzomyia longipalpis.</title>
        <authorList>
            <person name="Richards S."/>
            <person name="Qu C."/>
            <person name="Dillon R."/>
            <person name="Worley K."/>
            <person name="Scherer S."/>
            <person name="Batterton M."/>
            <person name="Taylor A."/>
            <person name="Hawes A."/>
            <person name="Hernandez B."/>
            <person name="Kovar C."/>
            <person name="Mandapat C."/>
            <person name="Pham C."/>
            <person name="Qu C."/>
            <person name="Jing C."/>
            <person name="Bess C."/>
            <person name="Bandaranaike D."/>
            <person name="Ngo D."/>
            <person name="Ongeri F."/>
            <person name="Arias F."/>
            <person name="Lara F."/>
            <person name="Weissenberger G."/>
            <person name="Kamau G."/>
            <person name="Han H."/>
            <person name="Shen H."/>
            <person name="Dinh H."/>
            <person name="Khalil I."/>
            <person name="Jones J."/>
            <person name="Shafer J."/>
            <person name="Jayaseelan J."/>
            <person name="Quiroz J."/>
            <person name="Blankenburg K."/>
            <person name="Nguyen L."/>
            <person name="Jackson L."/>
            <person name="Francisco L."/>
            <person name="Tang L.-Y."/>
            <person name="Pu L.-L."/>
            <person name="Perales L."/>
            <person name="Lorensuhewa L."/>
            <person name="Munidasa M."/>
            <person name="Coyle M."/>
            <person name="Taylor M."/>
            <person name="Puazo M."/>
            <person name="Firestine M."/>
            <person name="Scheel M."/>
            <person name="Javaid M."/>
            <person name="Wang M."/>
            <person name="Li M."/>
            <person name="Tabassum N."/>
            <person name="Saada N."/>
            <person name="Osuji N."/>
            <person name="Aqrawi P."/>
            <person name="Fu Q."/>
            <person name="Thornton R."/>
            <person name="Raj R."/>
            <person name="Goodspeed R."/>
            <person name="Mata R."/>
            <person name="Najjar R."/>
            <person name="Gubbala S."/>
            <person name="Lee S."/>
            <person name="Denson S."/>
            <person name="Patil S."/>
            <person name="Macmil S."/>
            <person name="Qi S."/>
            <person name="Matskevitch T."/>
            <person name="Palculict T."/>
            <person name="Mathew T."/>
            <person name="Vee V."/>
            <person name="Velamala V."/>
            <person name="Korchina V."/>
            <person name="Cai W."/>
            <person name="Liu W."/>
            <person name="Dai W."/>
            <person name="Zou X."/>
            <person name="Zhu Y."/>
            <person name="Zhang Y."/>
            <person name="Wu Y.-Q."/>
            <person name="Xin Y."/>
            <person name="Nazarath L."/>
            <person name="Kovar C."/>
            <person name="Han Y."/>
            <person name="Muzny D."/>
            <person name="Gibbs R."/>
        </authorList>
    </citation>
    <scope>NUCLEOTIDE SEQUENCE [LARGE SCALE GENOMIC DNA]</scope>
    <source>
        <strain evidence="10">Jacobina</strain>
    </source>
</reference>
<dbReference type="PANTHER" id="PTHR45916:SF1">
    <property type="entry name" value="STRUCTURAL MAINTENANCE OF CHROMOSOMES PROTEIN 5"/>
    <property type="match status" value="1"/>
</dbReference>
<sequence length="1497" mass="170930">MSLKGKIHSVTVNNFITYDSVKLFAGPYLNIIIGPNGTGKSTLVAAIVIAMGGNCGTLARGKKIEDYVKNGKTKAAVCVEVYRDEEQHLTEFYRSFDVKGGGSWKIDKRKVTQKTYLDTVRSYNIQVDNLCQFLPQDRVQDFAKMNPEEIFANTIKSVCREASGGKIKRSHIQLEELNRKSEETKRDLEAAKKSAKEHQRKLAPIEAECQEYTREVKRIDGEIAHGVEVTSKCDGDIVAMQRQTEEQEDKIRMAKVAVVNAKKHKESQEAEILEESNLLTALLHDFKATAGQQTQLNGEKTALKARIAEVQKETKELERKRHELIETLDAQIKPQILSTRRRIQELLDTEKQHLATMDSRFPDMYKATMWLRENQQTFRAKLKLKNAREGKYLENLISVRDLTAIVCEDAEDMKMLVKKLTSELHLKVNVLQSSAAQQVNYTPQVPIEQLSTYDSVKLFAGPYLNIIIGPNGTGKSTLVAAIVIAMGGNCGTLARGKKIEDYVKNGKSKAAVCVEVYRDEEQHLTEFYRSFDLKGGGSWKIDKRKVTQKTYLDTVRSYNIQVDNLCQFLPQDRVQDFAKMNPEEIFANTIKSVCSEEMNSQLEELREMEKSSNNSNVDLLKWKSELKEAEATNEQLRVRIENMEQRTALQEKLQVAKIKRSHIELEELSRKSEETKRDLEAAKKSAKEHQRKLAPIEAECQEYTREVKRIDGEIAHGVEVTSKCDGDIVAMQRQTEEQEDKIRMAKVAVVNAKKHKESQEAEILEESNLLTALLHDFKATAGQQTQLNGEKTALKARIAELKLKDAREGKYLENLISVRDLTAIVCEDAEDMKMLVKKLTSELHLKVNVLQSSAAQQVNYTPQVPIEQLRRFGFSKYLLDMVEGPFPILNYLCSIYKLHNIPLGTEQTDRVIDNVISSGHFKLFFTPNHRYAVVKSKYSSASSTTCIEIKGKKLLTVPVNPAIVQNERRALQELQKRSEGHSGEIGEFETRISRNEGQVRELNVALMEIEEKIQRFAGLGKRVKIQQQKLKNIQEMLIDVAAEEVKCQETTKESIRRMLETFRKMTQVLEKGEEAEVQLMFNRDYLQRFHSTNADLKARLCEAQSAAEEAKKLQESVQKALDDCRRAIGGQKEEIRTLIAAAFPANMKYTEREDFQELPATDEELVEMINSLQTQVDCMEGRNERIIEEYEARGRKIEELRERIAGQNGQNRQLQGRMEELHKRWFPAISDVINKINLKFSTFMASMDYAGEVALTRKNDELPATDEELVEMINSLQTQVDCMEGRNERIIEEYEARGRKIEELRERIAGQNGQNRQLQGRMEELHKRWFPAISDVINKINLKFSTFMASMDYAGEVALTRKNDHTYSSYGITIKVVYRNNESLQQLNSFLQSGGERTVAIATYTLALQQLSQVPFRCVDEINQGMDPKNERKIFNMLVEETSRPGMSQYFFITPKIIPNLNSNEHMVFHCVFNGPHIQSSVVFLDGTDSNSFLTQA</sequence>
<evidence type="ECO:0000256" key="1">
    <source>
        <dbReference type="ARBA" id="ARBA00010171"/>
    </source>
</evidence>
<evidence type="ECO:0000256" key="4">
    <source>
        <dbReference type="SAM" id="Coils"/>
    </source>
</evidence>
<feature type="compositionally biased region" description="Basic and acidic residues" evidence="5">
    <location>
        <begin position="669"/>
        <end position="688"/>
    </location>
</feature>
<dbReference type="PANTHER" id="PTHR45916">
    <property type="entry name" value="STRUCTURAL MAINTENANCE OF CHROMOSOMES PROTEIN 5"/>
    <property type="match status" value="1"/>
</dbReference>
<dbReference type="EMBL" id="AJWK01006393">
    <property type="status" value="NOT_ANNOTATED_CDS"/>
    <property type="molecule type" value="Genomic_DNA"/>
</dbReference>
<dbReference type="GO" id="GO:0003697">
    <property type="term" value="F:single-stranded DNA binding"/>
    <property type="evidence" value="ECO:0007669"/>
    <property type="project" value="TreeGrafter"/>
</dbReference>
<evidence type="ECO:0000256" key="3">
    <source>
        <dbReference type="ARBA" id="ARBA00023054"/>
    </source>
</evidence>
<accession>A0A1B0FUX9</accession>
<keyword evidence="10" id="KW-1185">Reference proteome</keyword>
<proteinExistence type="inferred from homology"/>
<feature type="region of interest" description="Disordered" evidence="5">
    <location>
        <begin position="669"/>
        <end position="690"/>
    </location>
</feature>
<evidence type="ECO:0000259" key="6">
    <source>
        <dbReference type="Pfam" id="PF02463"/>
    </source>
</evidence>
<feature type="coiled-coil region" evidence="4">
    <location>
        <begin position="293"/>
        <end position="327"/>
    </location>
</feature>
<reference evidence="9" key="3">
    <citation type="submission" date="2020-05" db="UniProtKB">
        <authorList>
            <consortium name="EnsemblMetazoa"/>
        </authorList>
    </citation>
    <scope>IDENTIFICATION</scope>
    <source>
        <strain evidence="9">Jacobina</strain>
    </source>
</reference>
<protein>
    <recommendedName>
        <fullName evidence="2">Structural maintenance of chromosomes protein 5</fullName>
    </recommendedName>
</protein>
<feature type="coiled-coil region" evidence="4">
    <location>
        <begin position="1169"/>
        <end position="1224"/>
    </location>
</feature>
<dbReference type="VEuPathDB" id="VectorBase:LLONM1_005900"/>
<dbReference type="GO" id="GO:0000724">
    <property type="term" value="P:double-strand break repair via homologous recombination"/>
    <property type="evidence" value="ECO:0007669"/>
    <property type="project" value="TreeGrafter"/>
</dbReference>
<dbReference type="InterPro" id="IPR038729">
    <property type="entry name" value="Rad50/SbcC_AAA"/>
</dbReference>